<proteinExistence type="predicted"/>
<feature type="non-terminal residue" evidence="2">
    <location>
        <position position="160"/>
    </location>
</feature>
<evidence type="ECO:0000313" key="3">
    <source>
        <dbReference type="Proteomes" id="UP001150614"/>
    </source>
</evidence>
<feature type="region of interest" description="Disordered" evidence="1">
    <location>
        <begin position="84"/>
        <end position="160"/>
    </location>
</feature>
<accession>A0ABT5RP87</accession>
<evidence type="ECO:0000256" key="1">
    <source>
        <dbReference type="SAM" id="MobiDB-lite"/>
    </source>
</evidence>
<protein>
    <submittedName>
        <fullName evidence="2">Uncharacterized protein</fullName>
    </submittedName>
</protein>
<name>A0ABT5RP87_9PSED</name>
<organism evidence="2 3">
    <name type="scientific">Pseudomonas carnis</name>
    <dbReference type="NCBI Taxonomy" id="2487355"/>
    <lineage>
        <taxon>Bacteria</taxon>
        <taxon>Pseudomonadati</taxon>
        <taxon>Pseudomonadota</taxon>
        <taxon>Gammaproteobacteria</taxon>
        <taxon>Pseudomonadales</taxon>
        <taxon>Pseudomonadaceae</taxon>
        <taxon>Pseudomonas</taxon>
    </lineage>
</organism>
<sequence length="160" mass="17322">MSLSVNNSPFVKVDTSPLSGQLPTPLKVDMQPKPPTSHFNLNPASARNENSEVMVSATALTRVFDMLEQFFKSMREMLLGKSVTPDLEAKDQPVKPATTDQAEKLNAKDLPVKPGTTDQSVKPNAKDQPVKPGTTDQSVKPNAKDQPVKPGTTDQSVKPN</sequence>
<dbReference type="EMBL" id="JANCLL010000056">
    <property type="protein sequence ID" value="MDD1947814.1"/>
    <property type="molecule type" value="Genomic_DNA"/>
</dbReference>
<gene>
    <name evidence="2" type="ORF">NMG11_28735</name>
</gene>
<dbReference type="Proteomes" id="UP001150614">
    <property type="component" value="Unassembled WGS sequence"/>
</dbReference>
<reference evidence="2" key="1">
    <citation type="submission" date="2022-07" db="EMBL/GenBank/DDBJ databases">
        <title>Draft genome of Pseudomonas carnis strain LP isolated from cheese.</title>
        <authorList>
            <person name="Wolfe B.E."/>
        </authorList>
    </citation>
    <scope>NUCLEOTIDE SEQUENCE</scope>
    <source>
        <strain evidence="2">LP</strain>
    </source>
</reference>
<keyword evidence="3" id="KW-1185">Reference proteome</keyword>
<feature type="compositionally biased region" description="Basic and acidic residues" evidence="1">
    <location>
        <begin position="101"/>
        <end position="111"/>
    </location>
</feature>
<dbReference type="RefSeq" id="WP_420793627.1">
    <property type="nucleotide sequence ID" value="NZ_JANCLL010000056.1"/>
</dbReference>
<feature type="region of interest" description="Disordered" evidence="1">
    <location>
        <begin position="1"/>
        <end position="26"/>
    </location>
</feature>
<evidence type="ECO:0000313" key="2">
    <source>
        <dbReference type="EMBL" id="MDD1947814.1"/>
    </source>
</evidence>
<comment type="caution">
    <text evidence="2">The sequence shown here is derived from an EMBL/GenBank/DDBJ whole genome shotgun (WGS) entry which is preliminary data.</text>
</comment>